<evidence type="ECO:0000256" key="1">
    <source>
        <dbReference type="ARBA" id="ARBA00004952"/>
    </source>
</evidence>
<dbReference type="SUPFAM" id="SSF51690">
    <property type="entry name" value="Nicotinate/Quinolinate PRTase C-terminal domain-like"/>
    <property type="match status" value="1"/>
</dbReference>
<evidence type="ECO:0000256" key="5">
    <source>
        <dbReference type="ARBA" id="ARBA00022598"/>
    </source>
</evidence>
<dbReference type="FunFam" id="3.20.20.70:FF:000076">
    <property type="entry name" value="Nicotinate phosphoribosyltransferase"/>
    <property type="match status" value="1"/>
</dbReference>
<comment type="caution">
    <text evidence="13">The sequence shown here is derived from an EMBL/GenBank/DDBJ whole genome shotgun (WGS) entry which is preliminary data.</text>
</comment>
<dbReference type="InterPro" id="IPR036068">
    <property type="entry name" value="Nicotinate_pribotase-like_C"/>
</dbReference>
<dbReference type="NCBIfam" id="NF009131">
    <property type="entry name" value="PRK12484.1"/>
    <property type="match status" value="1"/>
</dbReference>
<organism evidence="13 14">
    <name type="scientific">Clostridium innocuum</name>
    <dbReference type="NCBI Taxonomy" id="1522"/>
    <lineage>
        <taxon>Bacteria</taxon>
        <taxon>Bacillati</taxon>
        <taxon>Bacillota</taxon>
        <taxon>Clostridia</taxon>
        <taxon>Eubacteriales</taxon>
        <taxon>Clostridiaceae</taxon>
        <taxon>Clostridium</taxon>
    </lineage>
</organism>
<dbReference type="GO" id="GO:0004516">
    <property type="term" value="F:nicotinate phosphoribosyltransferase activity"/>
    <property type="evidence" value="ECO:0007669"/>
    <property type="project" value="UniProtKB-UniRule"/>
</dbReference>
<evidence type="ECO:0000313" key="13">
    <source>
        <dbReference type="EMBL" id="KGJ53380.1"/>
    </source>
</evidence>
<evidence type="ECO:0000313" key="14">
    <source>
        <dbReference type="Proteomes" id="UP000030008"/>
    </source>
</evidence>
<evidence type="ECO:0000256" key="2">
    <source>
        <dbReference type="ARBA" id="ARBA00010897"/>
    </source>
</evidence>
<reference evidence="13 14" key="1">
    <citation type="submission" date="2014-08" db="EMBL/GenBank/DDBJ databases">
        <title>Clostridium innocuum, an unnegligible vancomycin-resistant pathogen causing extra-intestinal infections.</title>
        <authorList>
            <person name="Feng Y."/>
            <person name="Chiu C.-H."/>
        </authorList>
    </citation>
    <scope>NUCLEOTIDE SEQUENCE [LARGE SCALE GENOMIC DNA]</scope>
    <source>
        <strain evidence="13 14">AN88</strain>
    </source>
</reference>
<evidence type="ECO:0000259" key="12">
    <source>
        <dbReference type="Pfam" id="PF17956"/>
    </source>
</evidence>
<comment type="similarity">
    <text evidence="2 9">Belongs to the NAPRTase family.</text>
</comment>
<dbReference type="GO" id="GO:0034355">
    <property type="term" value="P:NAD+ biosynthetic process via the salvage pathway"/>
    <property type="evidence" value="ECO:0007669"/>
    <property type="project" value="TreeGrafter"/>
</dbReference>
<sequence>MKSLDYKFDFRDERNLSLVMDFYELTMSQCYFNSDHKDRVVTFDLFYRRNPDSGGYAVFAGLEEIIGYIQNLHFEDSDIAYLRSLNRFNDEFLEYLRHFIFTGDIFAVKEGTPVFPYEPLIRVKAKIIEAQLLETAMLLCVNHQTLIATKAKRIVKAAQGRAIMEFGARRAHNFDAANYGARAAFIGGVAGTATTYAGQKFGMPVLGTMAHSFVQSFDCEYDAFLAYAKTYPDSCTVLLDTYNTLKSGLVNAIRVAKEYLEPNGYRLQGVRIDSGDMAYLSKKIRAALDAAGMEDCNIVISNSLDEYLIQSLISQGAQINSMGVGENLVCSKSAPVFGGVYKMSSIFDGDTMIPKIKVSENVEKVTNPGYKDLYRIYDKESGKAVGDLMTIHKESLDPNRDLTIYHQMNSWKNKTIPGGSYVLRDLLEPIFLNGELVYEVPDLQEIRAYSEQEFSCMWDEILRFEYPQTYYVDLSKQLLDLKLKMLEDVKHAG</sequence>
<keyword evidence="4" id="KW-0597">Phosphoprotein</keyword>
<accession>A0A099I6S1</accession>
<dbReference type="GO" id="GO:0047280">
    <property type="term" value="F:nicotinamide phosphoribosyltransferase activity"/>
    <property type="evidence" value="ECO:0007669"/>
    <property type="project" value="UniProtKB-ARBA"/>
</dbReference>
<dbReference type="NCBIfam" id="NF006695">
    <property type="entry name" value="PRK09243.1-2"/>
    <property type="match status" value="1"/>
</dbReference>
<dbReference type="InterPro" id="IPR041619">
    <property type="entry name" value="NAPRTase_C"/>
</dbReference>
<feature type="domain" description="Nicotinate/nicotinamide phosphoribosyltransferase" evidence="10">
    <location>
        <begin position="163"/>
        <end position="343"/>
    </location>
</feature>
<keyword evidence="6 9" id="KW-0662">Pyridine nucleotide biosynthesis</keyword>
<dbReference type="InterPro" id="IPR007229">
    <property type="entry name" value="Nic_PRibTrfase-Fam"/>
</dbReference>
<dbReference type="PANTHER" id="PTHR11098">
    <property type="entry name" value="NICOTINATE PHOSPHORIBOSYLTRANSFERASE"/>
    <property type="match status" value="1"/>
</dbReference>
<keyword evidence="7 9" id="KW-0808">Transferase</keyword>
<dbReference type="EMBL" id="JQIF01000040">
    <property type="protein sequence ID" value="KGJ53380.1"/>
    <property type="molecule type" value="Genomic_DNA"/>
</dbReference>
<dbReference type="EC" id="6.3.4.21" evidence="3 9"/>
<evidence type="ECO:0000259" key="11">
    <source>
        <dbReference type="Pfam" id="PF17767"/>
    </source>
</evidence>
<dbReference type="CDD" id="cd01570">
    <property type="entry name" value="NAPRTase_A"/>
    <property type="match status" value="1"/>
</dbReference>
<dbReference type="RefSeq" id="WP_044905151.1">
    <property type="nucleotide sequence ID" value="NZ_JQIF01000040.1"/>
</dbReference>
<evidence type="ECO:0000256" key="4">
    <source>
        <dbReference type="ARBA" id="ARBA00022553"/>
    </source>
</evidence>
<dbReference type="InterPro" id="IPR013785">
    <property type="entry name" value="Aldolase_TIM"/>
</dbReference>
<name>A0A099I6S1_CLOIN</name>
<proteinExistence type="inferred from homology"/>
<protein>
    <recommendedName>
        <fullName evidence="3 9">Nicotinate phosphoribosyltransferase</fullName>
        <ecNumber evidence="3 9">6.3.4.21</ecNumber>
    </recommendedName>
</protein>
<dbReference type="PIRSF" id="PIRSF000484">
    <property type="entry name" value="NAPRT"/>
    <property type="match status" value="1"/>
</dbReference>
<gene>
    <name evidence="13" type="ORF">CIAN88_09410</name>
</gene>
<dbReference type="PANTHER" id="PTHR11098:SF1">
    <property type="entry name" value="NICOTINATE PHOSPHORIBOSYLTRANSFERASE"/>
    <property type="match status" value="1"/>
</dbReference>
<evidence type="ECO:0000256" key="9">
    <source>
        <dbReference type="RuleBase" id="RU365100"/>
    </source>
</evidence>
<dbReference type="Pfam" id="PF04095">
    <property type="entry name" value="NAPRTase"/>
    <property type="match status" value="1"/>
</dbReference>
<dbReference type="Proteomes" id="UP000030008">
    <property type="component" value="Unassembled WGS sequence"/>
</dbReference>
<dbReference type="InterPro" id="IPR040727">
    <property type="entry name" value="NAPRTase_N"/>
</dbReference>
<comment type="pathway">
    <text evidence="1 9">Cofactor biosynthesis; NAD(+) biosynthesis; nicotinate D-ribonucleotide from nicotinate: step 1/1.</text>
</comment>
<keyword evidence="13" id="KW-0328">Glycosyltransferase</keyword>
<evidence type="ECO:0000256" key="6">
    <source>
        <dbReference type="ARBA" id="ARBA00022642"/>
    </source>
</evidence>
<evidence type="ECO:0000256" key="7">
    <source>
        <dbReference type="ARBA" id="ARBA00022679"/>
    </source>
</evidence>
<dbReference type="Gene3D" id="3.20.20.70">
    <property type="entry name" value="Aldolase class I"/>
    <property type="match status" value="1"/>
</dbReference>
<evidence type="ECO:0000256" key="8">
    <source>
        <dbReference type="ARBA" id="ARBA00048668"/>
    </source>
</evidence>
<dbReference type="NCBIfam" id="TIGR01513">
    <property type="entry name" value="NAPRTase_put"/>
    <property type="match status" value="1"/>
</dbReference>
<comment type="PTM">
    <text evidence="9">Transiently phosphorylated on a His residue during the reaction cycle. Phosphorylation strongly increases the affinity for substrates and increases the rate of nicotinate D-ribonucleotide production. Dephosphorylation regenerates the low-affinity form of the enzyme, leading to product release.</text>
</comment>
<feature type="domain" description="Nicotinate phosphoribosyltransferase N-terminal" evidence="11">
    <location>
        <begin position="18"/>
        <end position="142"/>
    </location>
</feature>
<evidence type="ECO:0000256" key="3">
    <source>
        <dbReference type="ARBA" id="ARBA00013236"/>
    </source>
</evidence>
<dbReference type="GO" id="GO:0005829">
    <property type="term" value="C:cytosol"/>
    <property type="evidence" value="ECO:0007669"/>
    <property type="project" value="TreeGrafter"/>
</dbReference>
<comment type="catalytic activity">
    <reaction evidence="8 9">
        <text>5-phospho-alpha-D-ribose 1-diphosphate + nicotinate + ATP + H2O = nicotinate beta-D-ribonucleotide + ADP + phosphate + diphosphate</text>
        <dbReference type="Rhea" id="RHEA:36163"/>
        <dbReference type="ChEBI" id="CHEBI:15377"/>
        <dbReference type="ChEBI" id="CHEBI:30616"/>
        <dbReference type="ChEBI" id="CHEBI:32544"/>
        <dbReference type="ChEBI" id="CHEBI:33019"/>
        <dbReference type="ChEBI" id="CHEBI:43474"/>
        <dbReference type="ChEBI" id="CHEBI:57502"/>
        <dbReference type="ChEBI" id="CHEBI:58017"/>
        <dbReference type="ChEBI" id="CHEBI:456216"/>
        <dbReference type="EC" id="6.3.4.21"/>
    </reaction>
</comment>
<dbReference type="InterPro" id="IPR041525">
    <property type="entry name" value="N/Namide_PRibTrfase"/>
</dbReference>
<comment type="function">
    <text evidence="9">Catalyzes the first step in the biosynthesis of NAD from nicotinic acid, the ATP-dependent synthesis of beta-nicotinate D-ribonucleotide from nicotinate and 5-phospho-D-ribose 1-phosphate.</text>
</comment>
<dbReference type="Pfam" id="PF17767">
    <property type="entry name" value="NAPRTase_N"/>
    <property type="match status" value="1"/>
</dbReference>
<dbReference type="InterPro" id="IPR006405">
    <property type="entry name" value="Nic_PRibTrfase_pncB"/>
</dbReference>
<dbReference type="SUPFAM" id="SSF54675">
    <property type="entry name" value="Nicotinate/Quinolinate PRTase N-terminal domain-like"/>
    <property type="match status" value="1"/>
</dbReference>
<evidence type="ECO:0000259" key="10">
    <source>
        <dbReference type="Pfam" id="PF04095"/>
    </source>
</evidence>
<dbReference type="Gene3D" id="3.20.140.10">
    <property type="entry name" value="nicotinate phosphoribosyltransferase"/>
    <property type="match status" value="1"/>
</dbReference>
<dbReference type="UniPathway" id="UPA00253">
    <property type="reaction ID" value="UER00457"/>
</dbReference>
<dbReference type="AlphaFoldDB" id="A0A099I6S1"/>
<feature type="domain" description="Nicotinate phosphoribosyltransferase C-terminal" evidence="12">
    <location>
        <begin position="371"/>
        <end position="482"/>
    </location>
</feature>
<keyword evidence="5 9" id="KW-0436">Ligase</keyword>
<dbReference type="Pfam" id="PF17956">
    <property type="entry name" value="NAPRTase_C"/>
    <property type="match status" value="1"/>
</dbReference>